<dbReference type="EMBL" id="JACIBX010000002">
    <property type="protein sequence ID" value="MBB3711395.1"/>
    <property type="molecule type" value="Genomic_DNA"/>
</dbReference>
<dbReference type="EC" id="2.3.1.-" evidence="2"/>
<dbReference type="InterPro" id="IPR000182">
    <property type="entry name" value="GNAT_dom"/>
</dbReference>
<gene>
    <name evidence="2" type="ORF">FHS00_000957</name>
</gene>
<keyword evidence="2" id="KW-0012">Acyltransferase</keyword>
<evidence type="ECO:0000313" key="3">
    <source>
        <dbReference type="Proteomes" id="UP000576152"/>
    </source>
</evidence>
<dbReference type="Gene3D" id="3.40.630.30">
    <property type="match status" value="1"/>
</dbReference>
<evidence type="ECO:0000259" key="1">
    <source>
        <dbReference type="PROSITE" id="PS51186"/>
    </source>
</evidence>
<reference evidence="2 3" key="1">
    <citation type="submission" date="2020-08" db="EMBL/GenBank/DDBJ databases">
        <title>Genomic Encyclopedia of Type Strains, Phase III (KMG-III): the genomes of soil and plant-associated and newly described type strains.</title>
        <authorList>
            <person name="Whitman W."/>
        </authorList>
    </citation>
    <scope>NUCLEOTIDE SEQUENCE [LARGE SCALE GENOMIC DNA]</scope>
    <source>
        <strain evidence="2 3">CECT 8572</strain>
    </source>
</reference>
<keyword evidence="3" id="KW-1185">Reference proteome</keyword>
<dbReference type="PROSITE" id="PS51186">
    <property type="entry name" value="GNAT"/>
    <property type="match status" value="1"/>
</dbReference>
<dbReference type="Proteomes" id="UP000576152">
    <property type="component" value="Unassembled WGS sequence"/>
</dbReference>
<dbReference type="Pfam" id="PF00583">
    <property type="entry name" value="Acetyltransf_1"/>
    <property type="match status" value="1"/>
</dbReference>
<name>A0ABR6HLS8_9RHOB</name>
<comment type="caution">
    <text evidence="2">The sequence shown here is derived from an EMBL/GenBank/DDBJ whole genome shotgun (WGS) entry which is preliminary data.</text>
</comment>
<dbReference type="GO" id="GO:0016746">
    <property type="term" value="F:acyltransferase activity"/>
    <property type="evidence" value="ECO:0007669"/>
    <property type="project" value="UniProtKB-KW"/>
</dbReference>
<dbReference type="CDD" id="cd04301">
    <property type="entry name" value="NAT_SF"/>
    <property type="match status" value="1"/>
</dbReference>
<protein>
    <submittedName>
        <fullName evidence="2">Acetyltransferase</fullName>
        <ecNumber evidence="2">2.3.1.-</ecNumber>
    </submittedName>
</protein>
<feature type="domain" description="N-acetyltransferase" evidence="1">
    <location>
        <begin position="1"/>
        <end position="138"/>
    </location>
</feature>
<accession>A0ABR6HLS8</accession>
<dbReference type="SUPFAM" id="SSF55729">
    <property type="entry name" value="Acyl-CoA N-acyltransferases (Nat)"/>
    <property type="match status" value="1"/>
</dbReference>
<organism evidence="2 3">
    <name type="scientific">Limimaricola variabilis</name>
    <dbReference type="NCBI Taxonomy" id="1492771"/>
    <lineage>
        <taxon>Bacteria</taxon>
        <taxon>Pseudomonadati</taxon>
        <taxon>Pseudomonadota</taxon>
        <taxon>Alphaproteobacteria</taxon>
        <taxon>Rhodobacterales</taxon>
        <taxon>Paracoccaceae</taxon>
        <taxon>Limimaricola</taxon>
    </lineage>
</organism>
<evidence type="ECO:0000313" key="2">
    <source>
        <dbReference type="EMBL" id="MBB3711395.1"/>
    </source>
</evidence>
<proteinExistence type="predicted"/>
<dbReference type="InterPro" id="IPR016181">
    <property type="entry name" value="Acyl_CoA_acyltransferase"/>
</dbReference>
<keyword evidence="2" id="KW-0808">Transferase</keyword>
<sequence>MDAVRELTREAFAPMRFSDGTEAEALDMLRRDGDLTLSLVAVEAGEIVGHVAFSPAMVGSEREGWFGIGPVSVRPRRQRSGIGSSLIRQGLEKIETAGARGCVLTGSALYYGRFGFVADGAVTYRDTPARNVMWLAFRGGPPEGEVRFSAGLEA</sequence>